<evidence type="ECO:0000256" key="2">
    <source>
        <dbReference type="ARBA" id="ARBA00022679"/>
    </source>
</evidence>
<dbReference type="SUPFAM" id="SSF53335">
    <property type="entry name" value="S-adenosyl-L-methionine-dependent methyltransferases"/>
    <property type="match status" value="1"/>
</dbReference>
<dbReference type="InterPro" id="IPR001525">
    <property type="entry name" value="C5_MeTfrase"/>
</dbReference>
<evidence type="ECO:0000256" key="5">
    <source>
        <dbReference type="PROSITE-ProRule" id="PRU01016"/>
    </source>
</evidence>
<dbReference type="CDD" id="cd00315">
    <property type="entry name" value="Cyt_C5_DNA_methylase"/>
    <property type="match status" value="1"/>
</dbReference>
<dbReference type="InterPro" id="IPR031303">
    <property type="entry name" value="C5_meth_CS"/>
</dbReference>
<dbReference type="PRINTS" id="PR00105">
    <property type="entry name" value="C5METTRFRASE"/>
</dbReference>
<comment type="catalytic activity">
    <reaction evidence="7">
        <text>a 2'-deoxycytidine in DNA + S-adenosyl-L-methionine = a 5-methyl-2'-deoxycytidine in DNA + S-adenosyl-L-homocysteine + H(+)</text>
        <dbReference type="Rhea" id="RHEA:13681"/>
        <dbReference type="Rhea" id="RHEA-COMP:11369"/>
        <dbReference type="Rhea" id="RHEA-COMP:11370"/>
        <dbReference type="ChEBI" id="CHEBI:15378"/>
        <dbReference type="ChEBI" id="CHEBI:57856"/>
        <dbReference type="ChEBI" id="CHEBI:59789"/>
        <dbReference type="ChEBI" id="CHEBI:85452"/>
        <dbReference type="ChEBI" id="CHEBI:85454"/>
        <dbReference type="EC" id="2.1.1.37"/>
    </reaction>
</comment>
<dbReference type="InterPro" id="IPR018117">
    <property type="entry name" value="C5_DNA_meth_AS"/>
</dbReference>
<dbReference type="EC" id="2.1.1.37" evidence="7"/>
<evidence type="ECO:0000313" key="9">
    <source>
        <dbReference type="Proteomes" id="UP000005326"/>
    </source>
</evidence>
<dbReference type="PROSITE" id="PS00094">
    <property type="entry name" value="C5_MTASE_1"/>
    <property type="match status" value="1"/>
</dbReference>
<dbReference type="Gene3D" id="3.40.50.150">
    <property type="entry name" value="Vaccinia Virus protein VP39"/>
    <property type="match status" value="1"/>
</dbReference>
<sequence length="316" mass="36017">MTIGSLFAGIGGIDLGFEQAGFRAIWANDINKNACKTYRYNFPNVNLYECDIRSLDPSILQPVDVLTAGFPCQPFSVCGQKKGFADERGNLFFEIMRFADVLQPPIIFFENVANLTEHDNGRTFNVIHNELVSRDYAIRYLIADACDYGIPQHRTRTYIVAFKSQKACDSFRFPEKCELQKHLFDVIDKTVKGKDRYYVSEGSYEHNRLSAAITDDKQIYRFSDYGIQASKDGISFTLKANMGTWKNRVPYIKDNFGIRKITPYECLALQRFPNSFKFPDIPIASAYKQCGNSVCVPLIQQIAKNIFKLLDAQLFG</sequence>
<evidence type="ECO:0000313" key="8">
    <source>
        <dbReference type="EMBL" id="EDR99733.1"/>
    </source>
</evidence>
<name>B0MR77_9FIRM</name>
<reference evidence="8" key="1">
    <citation type="submission" date="2007-10" db="EMBL/GenBank/DDBJ databases">
        <authorList>
            <person name="Fulton L."/>
            <person name="Clifton S."/>
            <person name="Fulton B."/>
            <person name="Xu J."/>
            <person name="Minx P."/>
            <person name="Pepin K.H."/>
            <person name="Johnson M."/>
            <person name="Thiruvilangam P."/>
            <person name="Bhonagiri V."/>
            <person name="Nash W.E."/>
            <person name="Mardis E.R."/>
            <person name="Wilson R.K."/>
        </authorList>
    </citation>
    <scope>NUCLEOTIDE SEQUENCE [LARGE SCALE GENOMIC DNA]</scope>
    <source>
        <strain evidence="8">DSM 15702</strain>
    </source>
</reference>
<dbReference type="REBASE" id="42496">
    <property type="entry name" value="M.Esi15702ORF2344P"/>
</dbReference>
<accession>B0MR77</accession>
<comment type="similarity">
    <text evidence="5 6">Belongs to the class I-like SAM-binding methyltransferase superfamily. C5-methyltransferase family.</text>
</comment>
<reference evidence="8" key="2">
    <citation type="submission" date="2014-06" db="EMBL/GenBank/DDBJ databases">
        <title>Draft genome sequence of Eubacterium siraeum (DSM 15702).</title>
        <authorList>
            <person name="Sudarsanam P."/>
            <person name="Ley R."/>
            <person name="Guruge J."/>
            <person name="Turnbaugh P.J."/>
            <person name="Mahowald M."/>
            <person name="Liep D."/>
            <person name="Gordon J."/>
        </authorList>
    </citation>
    <scope>NUCLEOTIDE SEQUENCE</scope>
    <source>
        <strain evidence="8">DSM 15702</strain>
    </source>
</reference>
<dbReference type="GO" id="GO:0003886">
    <property type="term" value="F:DNA (cytosine-5-)-methyltransferase activity"/>
    <property type="evidence" value="ECO:0007669"/>
    <property type="project" value="UniProtKB-EC"/>
</dbReference>
<dbReference type="InterPro" id="IPR050750">
    <property type="entry name" value="C5-MTase"/>
</dbReference>
<dbReference type="Proteomes" id="UP000005326">
    <property type="component" value="Unassembled WGS sequence"/>
</dbReference>
<gene>
    <name evidence="8" type="primary">dcm</name>
    <name evidence="8" type="ORF">EUBSIR_02344</name>
</gene>
<protein>
    <recommendedName>
        <fullName evidence="7">Cytosine-specific methyltransferase</fullName>
        <ecNumber evidence="7">2.1.1.37</ecNumber>
    </recommendedName>
</protein>
<evidence type="ECO:0000256" key="7">
    <source>
        <dbReference type="RuleBase" id="RU000417"/>
    </source>
</evidence>
<dbReference type="AlphaFoldDB" id="B0MR77"/>
<dbReference type="PANTHER" id="PTHR46098">
    <property type="entry name" value="TRNA (CYTOSINE(38)-C(5))-METHYLTRANSFERASE"/>
    <property type="match status" value="1"/>
</dbReference>
<dbReference type="GO" id="GO:0032259">
    <property type="term" value="P:methylation"/>
    <property type="evidence" value="ECO:0007669"/>
    <property type="project" value="UniProtKB-KW"/>
</dbReference>
<keyword evidence="1 5" id="KW-0489">Methyltransferase</keyword>
<dbReference type="Gene3D" id="3.90.120.10">
    <property type="entry name" value="DNA Methylase, subunit A, domain 2"/>
    <property type="match status" value="1"/>
</dbReference>
<dbReference type="NCBIfam" id="TIGR00675">
    <property type="entry name" value="dcm"/>
    <property type="match status" value="1"/>
</dbReference>
<keyword evidence="9" id="KW-1185">Reference proteome</keyword>
<proteinExistence type="inferred from homology"/>
<evidence type="ECO:0000256" key="6">
    <source>
        <dbReference type="RuleBase" id="RU000416"/>
    </source>
</evidence>
<keyword evidence="4" id="KW-0680">Restriction system</keyword>
<dbReference type="GO" id="GO:0009307">
    <property type="term" value="P:DNA restriction-modification system"/>
    <property type="evidence" value="ECO:0007669"/>
    <property type="project" value="UniProtKB-KW"/>
</dbReference>
<dbReference type="PANTHER" id="PTHR46098:SF1">
    <property type="entry name" value="TRNA (CYTOSINE(38)-C(5))-METHYLTRANSFERASE"/>
    <property type="match status" value="1"/>
</dbReference>
<dbReference type="Pfam" id="PF00145">
    <property type="entry name" value="DNA_methylase"/>
    <property type="match status" value="1"/>
</dbReference>
<feature type="active site" evidence="5">
    <location>
        <position position="72"/>
    </location>
</feature>
<keyword evidence="2 5" id="KW-0808">Transferase</keyword>
<evidence type="ECO:0000256" key="4">
    <source>
        <dbReference type="ARBA" id="ARBA00022747"/>
    </source>
</evidence>
<keyword evidence="3 5" id="KW-0949">S-adenosyl-L-methionine</keyword>
<dbReference type="PROSITE" id="PS51679">
    <property type="entry name" value="SAM_MT_C5"/>
    <property type="match status" value="1"/>
</dbReference>
<evidence type="ECO:0000256" key="1">
    <source>
        <dbReference type="ARBA" id="ARBA00022603"/>
    </source>
</evidence>
<comment type="caution">
    <text evidence="8">The sequence shown here is derived from an EMBL/GenBank/DDBJ whole genome shotgun (WGS) entry which is preliminary data.</text>
</comment>
<organism evidence="8 9">
    <name type="scientific">[Eubacterium] siraeum DSM 15702</name>
    <dbReference type="NCBI Taxonomy" id="428128"/>
    <lineage>
        <taxon>Bacteria</taxon>
        <taxon>Bacillati</taxon>
        <taxon>Bacillota</taxon>
        <taxon>Clostridia</taxon>
        <taxon>Eubacteriales</taxon>
        <taxon>Oscillospiraceae</taxon>
        <taxon>Oscillospiraceae incertae sedis</taxon>
    </lineage>
</organism>
<dbReference type="EMBL" id="ABCA03000054">
    <property type="protein sequence ID" value="EDR99733.1"/>
    <property type="molecule type" value="Genomic_DNA"/>
</dbReference>
<dbReference type="PROSITE" id="PS00095">
    <property type="entry name" value="C5_MTASE_2"/>
    <property type="match status" value="1"/>
</dbReference>
<dbReference type="InterPro" id="IPR029063">
    <property type="entry name" value="SAM-dependent_MTases_sf"/>
</dbReference>
<evidence type="ECO:0000256" key="3">
    <source>
        <dbReference type="ARBA" id="ARBA00022691"/>
    </source>
</evidence>